<evidence type="ECO:0000256" key="6">
    <source>
        <dbReference type="ARBA" id="ARBA00022918"/>
    </source>
</evidence>
<dbReference type="Gene3D" id="3.10.20.370">
    <property type="match status" value="1"/>
</dbReference>
<evidence type="ECO:0000313" key="9">
    <source>
        <dbReference type="EMBL" id="GFQ87529.1"/>
    </source>
</evidence>
<reference evidence="9" key="1">
    <citation type="submission" date="2020-07" db="EMBL/GenBank/DDBJ databases">
        <title>Multicomponent nature underlies the extraordinary mechanical properties of spider dragline silk.</title>
        <authorList>
            <person name="Kono N."/>
            <person name="Nakamura H."/>
            <person name="Mori M."/>
            <person name="Yoshida Y."/>
            <person name="Ohtoshi R."/>
            <person name="Malay A.D."/>
            <person name="Moran D.A.P."/>
            <person name="Tomita M."/>
            <person name="Numata K."/>
            <person name="Arakawa K."/>
        </authorList>
    </citation>
    <scope>NUCLEOTIDE SEQUENCE</scope>
</reference>
<keyword evidence="3" id="KW-0540">Nuclease</keyword>
<keyword evidence="6" id="KW-0695">RNA-directed DNA polymerase</keyword>
<dbReference type="AlphaFoldDB" id="A0A8X6KWB1"/>
<dbReference type="GO" id="GO:0003964">
    <property type="term" value="F:RNA-directed DNA polymerase activity"/>
    <property type="evidence" value="ECO:0007669"/>
    <property type="project" value="UniProtKB-KW"/>
</dbReference>
<dbReference type="FunFam" id="2.40.70.10:FF:000130">
    <property type="entry name" value="Retrovirus-related Pol polyprotein from transposon opus-like Protein"/>
    <property type="match status" value="1"/>
</dbReference>
<dbReference type="PANTHER" id="PTHR37984">
    <property type="entry name" value="PROTEIN CBG26694"/>
    <property type="match status" value="1"/>
</dbReference>
<keyword evidence="4" id="KW-0255">Endonuclease</keyword>
<dbReference type="GO" id="GO:0006508">
    <property type="term" value="P:proteolysis"/>
    <property type="evidence" value="ECO:0007669"/>
    <property type="project" value="InterPro"/>
</dbReference>
<accession>A0A8X6KWB1</accession>
<gene>
    <name evidence="9" type="primary">pol_2772</name>
    <name evidence="9" type="ORF">TNCT_500241</name>
</gene>
<dbReference type="Gene3D" id="2.40.70.10">
    <property type="entry name" value="Acid Proteases"/>
    <property type="match status" value="1"/>
</dbReference>
<dbReference type="InterPro" id="IPR050951">
    <property type="entry name" value="Retrovirus_Pol_polyprotein"/>
</dbReference>
<evidence type="ECO:0000259" key="8">
    <source>
        <dbReference type="PROSITE" id="PS50175"/>
    </source>
</evidence>
<name>A0A8X6KWB1_TRICU</name>
<keyword evidence="10" id="KW-1185">Reference proteome</keyword>
<dbReference type="GO" id="GO:0004519">
    <property type="term" value="F:endonuclease activity"/>
    <property type="evidence" value="ECO:0007669"/>
    <property type="project" value="UniProtKB-KW"/>
</dbReference>
<dbReference type="SUPFAM" id="SSF50630">
    <property type="entry name" value="Acid proteases"/>
    <property type="match status" value="1"/>
</dbReference>
<protein>
    <submittedName>
        <fullName evidence="9">Retrovirus-related Pol polyprotein from transposon 297</fullName>
    </submittedName>
</protein>
<evidence type="ECO:0000256" key="7">
    <source>
        <dbReference type="ARBA" id="ARBA00023268"/>
    </source>
</evidence>
<evidence type="ECO:0000256" key="1">
    <source>
        <dbReference type="ARBA" id="ARBA00022679"/>
    </source>
</evidence>
<keyword evidence="5" id="KW-0378">Hydrolase</keyword>
<dbReference type="SUPFAM" id="SSF56672">
    <property type="entry name" value="DNA/RNA polymerases"/>
    <property type="match status" value="1"/>
</dbReference>
<dbReference type="GO" id="GO:0004190">
    <property type="term" value="F:aspartic-type endopeptidase activity"/>
    <property type="evidence" value="ECO:0007669"/>
    <property type="project" value="InterPro"/>
</dbReference>
<dbReference type="CDD" id="cd09274">
    <property type="entry name" value="RNase_HI_RT_Ty3"/>
    <property type="match status" value="1"/>
</dbReference>
<keyword evidence="7" id="KW-0511">Multifunctional enzyme</keyword>
<dbReference type="Pfam" id="PF17919">
    <property type="entry name" value="RT_RNaseH_2"/>
    <property type="match status" value="1"/>
</dbReference>
<dbReference type="EMBL" id="BMAO01013271">
    <property type="protein sequence ID" value="GFQ87529.1"/>
    <property type="molecule type" value="Genomic_DNA"/>
</dbReference>
<evidence type="ECO:0000256" key="2">
    <source>
        <dbReference type="ARBA" id="ARBA00022695"/>
    </source>
</evidence>
<dbReference type="FunFam" id="3.10.20.370:FF:000001">
    <property type="entry name" value="Retrovirus-related Pol polyprotein from transposon 17.6-like protein"/>
    <property type="match status" value="1"/>
</dbReference>
<evidence type="ECO:0000313" key="10">
    <source>
        <dbReference type="Proteomes" id="UP000887116"/>
    </source>
</evidence>
<evidence type="ECO:0000256" key="4">
    <source>
        <dbReference type="ARBA" id="ARBA00022759"/>
    </source>
</evidence>
<dbReference type="InterPro" id="IPR041577">
    <property type="entry name" value="RT_RNaseH_2"/>
</dbReference>
<dbReference type="PANTHER" id="PTHR37984:SF5">
    <property type="entry name" value="PROTEIN NYNRIN-LIKE"/>
    <property type="match status" value="1"/>
</dbReference>
<proteinExistence type="predicted"/>
<feature type="domain" description="Peptidase A2" evidence="8">
    <location>
        <begin position="15"/>
        <end position="88"/>
    </location>
</feature>
<organism evidence="9 10">
    <name type="scientific">Trichonephila clavata</name>
    <name type="common">Joro spider</name>
    <name type="synonym">Nephila clavata</name>
    <dbReference type="NCBI Taxonomy" id="2740835"/>
    <lineage>
        <taxon>Eukaryota</taxon>
        <taxon>Metazoa</taxon>
        <taxon>Ecdysozoa</taxon>
        <taxon>Arthropoda</taxon>
        <taxon>Chelicerata</taxon>
        <taxon>Arachnida</taxon>
        <taxon>Araneae</taxon>
        <taxon>Araneomorphae</taxon>
        <taxon>Entelegynae</taxon>
        <taxon>Araneoidea</taxon>
        <taxon>Nephilidae</taxon>
        <taxon>Trichonephila</taxon>
    </lineage>
</organism>
<dbReference type="InterPro" id="IPR001995">
    <property type="entry name" value="Peptidase_A2_cat"/>
</dbReference>
<dbReference type="Proteomes" id="UP000887116">
    <property type="component" value="Unassembled WGS sequence"/>
</dbReference>
<dbReference type="OrthoDB" id="6425673at2759"/>
<dbReference type="InterPro" id="IPR043502">
    <property type="entry name" value="DNA/RNA_pol_sf"/>
</dbReference>
<dbReference type="CDD" id="cd06094">
    <property type="entry name" value="RP_Saci_like"/>
    <property type="match status" value="1"/>
</dbReference>
<dbReference type="InterPro" id="IPR021109">
    <property type="entry name" value="Peptidase_aspartic_dom_sf"/>
</dbReference>
<sequence>MVINRLYLSDRTSRSKYLIDTGADVSVIPLTMISKHLPPASLQLFAANGTVISTYGQKLVTLDLGLRRVFKWPFIIAGVSQPIIGADFLRHYGLLVDIRHGCLVDSLTKLHTQGMVQQGNYSGIKAANGNTKFHRLLSEFPSLVEAVSTPRKLRHEAFHTPRCERTQAVLNNYLKGAKKNDRTPILWAEESAAAFEKCKKDLAQATVLYHPSADASLAIVVDASDTAVGAALHQQTSKGWQPLAFFSKTLSPAQRRYSAYDRELLAAYMAIKYFRHMVEGRSFTLFTDHKPLVYAFKQKEDKCTPRQLRHLDLIGQFTTDIRYLKGSENVVADTLSRIHISTINTPSVVDFSKMARE</sequence>
<keyword evidence="1" id="KW-0808">Transferase</keyword>
<evidence type="ECO:0000256" key="5">
    <source>
        <dbReference type="ARBA" id="ARBA00022801"/>
    </source>
</evidence>
<keyword evidence="2" id="KW-0548">Nucleotidyltransferase</keyword>
<comment type="caution">
    <text evidence="9">The sequence shown here is derived from an EMBL/GenBank/DDBJ whole genome shotgun (WGS) entry which is preliminary data.</text>
</comment>
<dbReference type="PROSITE" id="PS50175">
    <property type="entry name" value="ASP_PROT_RETROV"/>
    <property type="match status" value="1"/>
</dbReference>
<dbReference type="InterPro" id="IPR034132">
    <property type="entry name" value="RP_Saci-like"/>
</dbReference>
<evidence type="ECO:0000256" key="3">
    <source>
        <dbReference type="ARBA" id="ARBA00022722"/>
    </source>
</evidence>